<dbReference type="Proteomes" id="UP000222851">
    <property type="component" value="Unassembled WGS sequence"/>
</dbReference>
<proteinExistence type="predicted"/>
<sequence>MKRIKVFLKTGNSFIIIQKFYKFLINQACSLMCVNILKKANTMFLNYCFLEKICKMLFLTIKGNRECLPNVLK</sequence>
<reference evidence="1 2" key="1">
    <citation type="submission" date="2017-09" db="EMBL/GenBank/DDBJ databases">
        <title>Large-scale bioinformatics analysis of Bacillus genomes uncovers conserved roles of natural products in bacterial physiology.</title>
        <authorList>
            <consortium name="Agbiome Team Llc"/>
            <person name="Bleich R.M."/>
            <person name="Grubbs K.J."/>
            <person name="Santa Maria K.C."/>
            <person name="Allen S.E."/>
            <person name="Farag S."/>
            <person name="Shank E.A."/>
            <person name="Bowers A."/>
        </authorList>
    </citation>
    <scope>NUCLEOTIDE SEQUENCE [LARGE SCALE GENOMIC DNA]</scope>
    <source>
        <strain evidence="1 2">AFS081271</strain>
    </source>
</reference>
<protein>
    <submittedName>
        <fullName evidence="1">Uncharacterized protein</fullName>
    </submittedName>
</protein>
<evidence type="ECO:0000313" key="2">
    <source>
        <dbReference type="Proteomes" id="UP000222851"/>
    </source>
</evidence>
<name>A0A2B0Y695_BACAN</name>
<accession>A0A2B0Y695</accession>
<dbReference type="EMBL" id="NUXH01000025">
    <property type="protein sequence ID" value="PFL72544.1"/>
    <property type="molecule type" value="Genomic_DNA"/>
</dbReference>
<dbReference type="AlphaFoldDB" id="A0A2B0Y695"/>
<organism evidence="1 2">
    <name type="scientific">Bacillus anthracis</name>
    <name type="common">anthrax bacterium</name>
    <dbReference type="NCBI Taxonomy" id="1392"/>
    <lineage>
        <taxon>Bacteria</taxon>
        <taxon>Bacillati</taxon>
        <taxon>Bacillota</taxon>
        <taxon>Bacilli</taxon>
        <taxon>Bacillales</taxon>
        <taxon>Bacillaceae</taxon>
        <taxon>Bacillus</taxon>
        <taxon>Bacillus cereus group</taxon>
    </lineage>
</organism>
<gene>
    <name evidence="1" type="ORF">COJ30_07100</name>
</gene>
<comment type="caution">
    <text evidence="1">The sequence shown here is derived from an EMBL/GenBank/DDBJ whole genome shotgun (WGS) entry which is preliminary data.</text>
</comment>
<evidence type="ECO:0000313" key="1">
    <source>
        <dbReference type="EMBL" id="PFL72544.1"/>
    </source>
</evidence>